<dbReference type="AlphaFoldDB" id="A0A1B9DL75"/>
<gene>
    <name evidence="1" type="ORF">LPBF_12030</name>
</gene>
<organism evidence="1 2">
    <name type="scientific">Flavobacterium crassostreae</name>
    <dbReference type="NCBI Taxonomy" id="1763534"/>
    <lineage>
        <taxon>Bacteria</taxon>
        <taxon>Pseudomonadati</taxon>
        <taxon>Bacteroidota</taxon>
        <taxon>Flavobacteriia</taxon>
        <taxon>Flavobacteriales</taxon>
        <taxon>Flavobacteriaceae</taxon>
        <taxon>Flavobacterium</taxon>
    </lineage>
</organism>
<name>A0A1B9DL75_9FLAO</name>
<dbReference type="EMBL" id="LVEP01000062">
    <property type="protein sequence ID" value="OCB70435.1"/>
    <property type="molecule type" value="Genomic_DNA"/>
</dbReference>
<sequence>MQYFQTKDKKYLDVAYEQLKYNKDFVEKGLSGKNSLPIVSLLLNLKKYDELEELLIKNKSINEYSRLNTLNTTRYLKFKDKDLPKAKLYIAESLKMIKDTIDKKPNDSLRYADYFSMRMFLVGKKGALKEVDSMKAVNKRYSDIFYDAILKDAIESYPDEYLPK</sequence>
<comment type="caution">
    <text evidence="1">The sequence shown here is derived from an EMBL/GenBank/DDBJ whole genome shotgun (WGS) entry which is preliminary data.</text>
</comment>
<keyword evidence="2" id="KW-1185">Reference proteome</keyword>
<proteinExistence type="predicted"/>
<protein>
    <submittedName>
        <fullName evidence="1">Uncharacterized protein</fullName>
    </submittedName>
</protein>
<accession>A0A1B9DL75</accession>
<evidence type="ECO:0000313" key="1">
    <source>
        <dbReference type="EMBL" id="OCB70435.1"/>
    </source>
</evidence>
<reference evidence="1 2" key="1">
    <citation type="submission" date="2016-03" db="EMBL/GenBank/DDBJ databases">
        <authorList>
            <person name="Ploux O."/>
        </authorList>
    </citation>
    <scope>NUCLEOTIDE SEQUENCE [LARGE SCALE GENOMIC DNA]</scope>
    <source>
        <strain evidence="1 2">LPB0076</strain>
    </source>
</reference>
<dbReference type="Proteomes" id="UP000093510">
    <property type="component" value="Unassembled WGS sequence"/>
</dbReference>
<evidence type="ECO:0000313" key="2">
    <source>
        <dbReference type="Proteomes" id="UP000093510"/>
    </source>
</evidence>